<comment type="pathway">
    <text evidence="3">Protein modification; protein ubiquitination.</text>
</comment>
<dbReference type="AlphaFoldDB" id="A0A0B2SKG0"/>
<evidence type="ECO:0000313" key="14">
    <source>
        <dbReference type="EMBL" id="KHN44774.1"/>
    </source>
</evidence>
<dbReference type="Proteomes" id="UP000053555">
    <property type="component" value="Unassembled WGS sequence"/>
</dbReference>
<evidence type="ECO:0000256" key="11">
    <source>
        <dbReference type="ARBA" id="ARBA00022989"/>
    </source>
</evidence>
<name>A0A0B2SKG0_GLYSO</name>
<evidence type="ECO:0000256" key="12">
    <source>
        <dbReference type="ARBA" id="ARBA00023136"/>
    </source>
</evidence>
<organism evidence="14">
    <name type="scientific">Glycine soja</name>
    <name type="common">Wild soybean</name>
    <dbReference type="NCBI Taxonomy" id="3848"/>
    <lineage>
        <taxon>Eukaryota</taxon>
        <taxon>Viridiplantae</taxon>
        <taxon>Streptophyta</taxon>
        <taxon>Embryophyta</taxon>
        <taxon>Tracheophyta</taxon>
        <taxon>Spermatophyta</taxon>
        <taxon>Magnoliopsida</taxon>
        <taxon>eudicotyledons</taxon>
        <taxon>Gunneridae</taxon>
        <taxon>Pentapetalae</taxon>
        <taxon>rosids</taxon>
        <taxon>fabids</taxon>
        <taxon>Fabales</taxon>
        <taxon>Fabaceae</taxon>
        <taxon>Papilionoideae</taxon>
        <taxon>50 kb inversion clade</taxon>
        <taxon>NPAAA clade</taxon>
        <taxon>indigoferoid/millettioid clade</taxon>
        <taxon>Phaseoleae</taxon>
        <taxon>Glycine</taxon>
        <taxon>Glycine subgen. Soja</taxon>
    </lineage>
</organism>
<evidence type="ECO:0000256" key="4">
    <source>
        <dbReference type="ARBA" id="ARBA00012483"/>
    </source>
</evidence>
<reference evidence="14" key="1">
    <citation type="submission" date="2014-07" db="EMBL/GenBank/DDBJ databases">
        <title>Identification of a novel salt tolerance gene in wild soybean by whole-genome sequencing.</title>
        <authorList>
            <person name="Lam H.-M."/>
            <person name="Qi X."/>
            <person name="Li M.-W."/>
            <person name="Liu X."/>
            <person name="Xie M."/>
            <person name="Ni M."/>
            <person name="Xu X."/>
        </authorList>
    </citation>
    <scope>NUCLEOTIDE SEQUENCE [LARGE SCALE GENOMIC DNA]</scope>
    <source>
        <tissue evidence="14">Root</tissue>
    </source>
</reference>
<keyword evidence="7" id="KW-0479">Metal-binding</keyword>
<keyword evidence="5" id="KW-0808">Transferase</keyword>
<dbReference type="GO" id="GO:0008270">
    <property type="term" value="F:zinc ion binding"/>
    <property type="evidence" value="ECO:0007669"/>
    <property type="project" value="UniProtKB-KW"/>
</dbReference>
<dbReference type="InterPro" id="IPR046948">
    <property type="entry name" value="ATL20-22-like"/>
</dbReference>
<evidence type="ECO:0000256" key="7">
    <source>
        <dbReference type="ARBA" id="ARBA00022723"/>
    </source>
</evidence>
<evidence type="ECO:0000256" key="1">
    <source>
        <dbReference type="ARBA" id="ARBA00000900"/>
    </source>
</evidence>
<keyword evidence="8" id="KW-0863">Zinc-finger</keyword>
<evidence type="ECO:0000256" key="13">
    <source>
        <dbReference type="ARBA" id="ARBA00024209"/>
    </source>
</evidence>
<dbReference type="PANTHER" id="PTHR46279:SF30">
    <property type="entry name" value="RING-TYPE E3 UBIQUITIN TRANSFERASE"/>
    <property type="match status" value="1"/>
</dbReference>
<evidence type="ECO:0000256" key="2">
    <source>
        <dbReference type="ARBA" id="ARBA00004167"/>
    </source>
</evidence>
<accession>A0A0B2SKG0</accession>
<evidence type="ECO:0000256" key="3">
    <source>
        <dbReference type="ARBA" id="ARBA00004906"/>
    </source>
</evidence>
<comment type="catalytic activity">
    <reaction evidence="1">
        <text>S-ubiquitinyl-[E2 ubiquitin-conjugating enzyme]-L-cysteine + [acceptor protein]-L-lysine = [E2 ubiquitin-conjugating enzyme]-L-cysteine + N(6)-ubiquitinyl-[acceptor protein]-L-lysine.</text>
        <dbReference type="EC" id="2.3.2.27"/>
    </reaction>
</comment>
<gene>
    <name evidence="14" type="ORF">glysoja_038562</name>
</gene>
<dbReference type="EC" id="2.3.2.27" evidence="4"/>
<comment type="similarity">
    <text evidence="13">Belongs to the RING-type zinc finger family. ATL subfamily.</text>
</comment>
<dbReference type="EMBL" id="KN643009">
    <property type="protein sequence ID" value="KHN44774.1"/>
    <property type="molecule type" value="Genomic_DNA"/>
</dbReference>
<keyword evidence="11" id="KW-1133">Transmembrane helix</keyword>
<evidence type="ECO:0000256" key="5">
    <source>
        <dbReference type="ARBA" id="ARBA00022679"/>
    </source>
</evidence>
<evidence type="ECO:0000256" key="6">
    <source>
        <dbReference type="ARBA" id="ARBA00022692"/>
    </source>
</evidence>
<evidence type="ECO:0000256" key="10">
    <source>
        <dbReference type="ARBA" id="ARBA00022833"/>
    </source>
</evidence>
<comment type="subcellular location">
    <subcellularLocation>
        <location evidence="2">Membrane</location>
        <topology evidence="2">Single-pass membrane protein</topology>
    </subcellularLocation>
</comment>
<keyword evidence="6" id="KW-0812">Transmembrane</keyword>
<dbReference type="GO" id="GO:0061630">
    <property type="term" value="F:ubiquitin protein ligase activity"/>
    <property type="evidence" value="ECO:0007669"/>
    <property type="project" value="UniProtKB-EC"/>
</dbReference>
<evidence type="ECO:0000256" key="9">
    <source>
        <dbReference type="ARBA" id="ARBA00022786"/>
    </source>
</evidence>
<sequence length="131" mass="14801">MEQADPYSEDTISCPIYMFDSDNSVLKLDLTSCTKMFDIVAPVKEFNQQDNWLALRWSKPNCTECEAKGKRCKWKNNNTGDIECFDCKGKQNGIQIPRSLIFAATGSLFQSFVSYCFCMFDSFGAGGHCNL</sequence>
<evidence type="ECO:0000256" key="8">
    <source>
        <dbReference type="ARBA" id="ARBA00022771"/>
    </source>
</evidence>
<protein>
    <recommendedName>
        <fullName evidence="4">RING-type E3 ubiquitin transferase</fullName>
        <ecNumber evidence="4">2.3.2.27</ecNumber>
    </recommendedName>
</protein>
<dbReference type="PANTHER" id="PTHR46279">
    <property type="entry name" value="RING/U-BOX SUPERFAMILY PROTEIN"/>
    <property type="match status" value="1"/>
</dbReference>
<keyword evidence="12" id="KW-0472">Membrane</keyword>
<keyword evidence="10" id="KW-0862">Zinc</keyword>
<proteinExistence type="inferred from homology"/>
<keyword evidence="9" id="KW-0833">Ubl conjugation pathway</keyword>
<dbReference type="GO" id="GO:0016020">
    <property type="term" value="C:membrane"/>
    <property type="evidence" value="ECO:0007669"/>
    <property type="project" value="UniProtKB-SubCell"/>
</dbReference>